<dbReference type="GO" id="GO:0016740">
    <property type="term" value="F:transferase activity"/>
    <property type="evidence" value="ECO:0007669"/>
    <property type="project" value="UniProtKB-KW"/>
</dbReference>
<organism evidence="4 5">
    <name type="scientific">Thioalkalicoccus limnaeus</name>
    <dbReference type="NCBI Taxonomy" id="120681"/>
    <lineage>
        <taxon>Bacteria</taxon>
        <taxon>Pseudomonadati</taxon>
        <taxon>Pseudomonadota</taxon>
        <taxon>Gammaproteobacteria</taxon>
        <taxon>Chromatiales</taxon>
        <taxon>Chromatiaceae</taxon>
        <taxon>Thioalkalicoccus</taxon>
    </lineage>
</organism>
<protein>
    <submittedName>
        <fullName evidence="4">4'-phosphopantetheinyl transferase superfamily protein</fullName>
    </submittedName>
</protein>
<evidence type="ECO:0000313" key="5">
    <source>
        <dbReference type="Proteomes" id="UP001564408"/>
    </source>
</evidence>
<keyword evidence="2 4" id="KW-0808">Transferase</keyword>
<dbReference type="InterPro" id="IPR037143">
    <property type="entry name" value="4-PPantetheinyl_Trfase_dom_sf"/>
</dbReference>
<dbReference type="InterPro" id="IPR008278">
    <property type="entry name" value="4-PPantetheinyl_Trfase_dom"/>
</dbReference>
<dbReference type="SUPFAM" id="SSF56214">
    <property type="entry name" value="4'-phosphopantetheinyl transferase"/>
    <property type="match status" value="2"/>
</dbReference>
<gene>
    <name evidence="4" type="ORF">ABC977_05100</name>
</gene>
<name>A0ABV4BD96_9GAMM</name>
<feature type="domain" description="4'-phosphopantetheinyl transferase" evidence="3">
    <location>
        <begin position="126"/>
        <end position="188"/>
    </location>
</feature>
<dbReference type="EMBL" id="JBDKXB010000004">
    <property type="protein sequence ID" value="MEY6431784.1"/>
    <property type="molecule type" value="Genomic_DNA"/>
</dbReference>
<comment type="similarity">
    <text evidence="1">Belongs to the P-Pant transferase superfamily. Gsp/Sfp/HetI/AcpT family.</text>
</comment>
<evidence type="ECO:0000313" key="4">
    <source>
        <dbReference type="EMBL" id="MEY6431784.1"/>
    </source>
</evidence>
<dbReference type="InterPro" id="IPR050559">
    <property type="entry name" value="P-Pant_transferase_sf"/>
</dbReference>
<sequence>MYPTPTVVTWQTVSEPPALAADGLHLWYLATDRGDAAPRRGLDWLSPEQRQRADAMRNPEVRNRYLHTQIGLRRILSGYLGHHPRDLVIARANNGKPFVADQPGGLEFNLSTTEGLTLIGVGRHEPLGVDCERLRTRTTLDAIARRLFEPSIAAAIEAAGPDERIQLFHLAWTALEADVKADGRGLFRSRPATAPAPTIRHLIPAAGYVAAVARIGLPPRRAWLTLMLRDDAEGTEG</sequence>
<dbReference type="RefSeq" id="WP_369666166.1">
    <property type="nucleotide sequence ID" value="NZ_JBDKXB010000004.1"/>
</dbReference>
<proteinExistence type="inferred from homology"/>
<evidence type="ECO:0000256" key="2">
    <source>
        <dbReference type="ARBA" id="ARBA00022679"/>
    </source>
</evidence>
<dbReference type="PANTHER" id="PTHR12215">
    <property type="entry name" value="PHOSPHOPANTETHEINE TRANSFERASE"/>
    <property type="match status" value="1"/>
</dbReference>
<dbReference type="Proteomes" id="UP001564408">
    <property type="component" value="Unassembled WGS sequence"/>
</dbReference>
<comment type="caution">
    <text evidence="4">The sequence shown here is derived from an EMBL/GenBank/DDBJ whole genome shotgun (WGS) entry which is preliminary data.</text>
</comment>
<dbReference type="Pfam" id="PF01648">
    <property type="entry name" value="ACPS"/>
    <property type="match status" value="1"/>
</dbReference>
<accession>A0ABV4BD96</accession>
<evidence type="ECO:0000259" key="3">
    <source>
        <dbReference type="Pfam" id="PF01648"/>
    </source>
</evidence>
<evidence type="ECO:0000256" key="1">
    <source>
        <dbReference type="ARBA" id="ARBA00010990"/>
    </source>
</evidence>
<dbReference type="Gene3D" id="3.90.470.20">
    <property type="entry name" value="4'-phosphopantetheinyl transferase domain"/>
    <property type="match status" value="1"/>
</dbReference>
<keyword evidence="5" id="KW-1185">Reference proteome</keyword>
<reference evidence="4 5" key="1">
    <citation type="submission" date="2024-05" db="EMBL/GenBank/DDBJ databases">
        <title>Genome Sequence and Characterization of the New Strain Purple Sulfur Bacterium of Genus Thioalkalicoccus.</title>
        <authorList>
            <person name="Bryantseva I.A."/>
            <person name="Kyndt J.A."/>
            <person name="Imhoff J.F."/>
        </authorList>
    </citation>
    <scope>NUCLEOTIDE SEQUENCE [LARGE SCALE GENOMIC DNA]</scope>
    <source>
        <strain evidence="4 5">Um2</strain>
    </source>
</reference>
<dbReference type="PANTHER" id="PTHR12215:SF10">
    <property type="entry name" value="L-AMINOADIPATE-SEMIALDEHYDE DEHYDROGENASE-PHOSPHOPANTETHEINYL TRANSFERASE"/>
    <property type="match status" value="1"/>
</dbReference>